<dbReference type="AlphaFoldDB" id="A0A0T5X8B7"/>
<comment type="similarity">
    <text evidence="8">Belongs to the NhaC Na(+)/H(+) (TC 2.A.35) antiporter family.</text>
</comment>
<dbReference type="PANTHER" id="PTHR33451:SF3">
    <property type="entry name" value="MALATE-2H(+)_NA(+)-LACTATE ANTIPORTER"/>
    <property type="match status" value="1"/>
</dbReference>
<keyword evidence="3" id="KW-0050">Antiport</keyword>
<organism evidence="11 12">
    <name type="scientific">Acetomicrobium hydrogeniformans ATCC BAA-1850</name>
    <dbReference type="NCBI Taxonomy" id="592015"/>
    <lineage>
        <taxon>Bacteria</taxon>
        <taxon>Thermotogati</taxon>
        <taxon>Synergistota</taxon>
        <taxon>Synergistia</taxon>
        <taxon>Synergistales</taxon>
        <taxon>Acetomicrobiaceae</taxon>
        <taxon>Acetomicrobium</taxon>
    </lineage>
</organism>
<evidence type="ECO:0000313" key="12">
    <source>
        <dbReference type="Proteomes" id="UP000005273"/>
    </source>
</evidence>
<evidence type="ECO:0000313" key="11">
    <source>
        <dbReference type="EMBL" id="KRT34617.1"/>
    </source>
</evidence>
<evidence type="ECO:0000256" key="7">
    <source>
        <dbReference type="ARBA" id="ARBA00023136"/>
    </source>
</evidence>
<keyword evidence="4" id="KW-1003">Cell membrane</keyword>
<name>A0A0T5X8B7_9BACT</name>
<evidence type="ECO:0000256" key="1">
    <source>
        <dbReference type="ARBA" id="ARBA00004651"/>
    </source>
</evidence>
<evidence type="ECO:0000256" key="3">
    <source>
        <dbReference type="ARBA" id="ARBA00022449"/>
    </source>
</evidence>
<proteinExistence type="inferred from homology"/>
<keyword evidence="2" id="KW-0813">Transport</keyword>
<feature type="transmembrane region" description="Helical" evidence="9">
    <location>
        <begin position="435"/>
        <end position="454"/>
    </location>
</feature>
<reference evidence="12" key="1">
    <citation type="submission" date="2012-09" db="EMBL/GenBank/DDBJ databases">
        <authorList>
            <person name="Weinstock G."/>
            <person name="Sodergren E."/>
            <person name="Clifton S."/>
            <person name="Fulton L."/>
            <person name="Fulton B."/>
            <person name="Courtney L."/>
            <person name="Fronick C."/>
            <person name="Harrison M."/>
            <person name="Strong C."/>
            <person name="Farmer C."/>
            <person name="Delehaunty K."/>
            <person name="Markovic C."/>
            <person name="Hall O."/>
            <person name="Minx P."/>
            <person name="Tomlinson C."/>
            <person name="Mitreva M."/>
            <person name="Nelson J."/>
            <person name="Hou S."/>
            <person name="Wollam A."/>
            <person name="Pepin K.H."/>
            <person name="Johnson M."/>
            <person name="Bhonagiri V."/>
            <person name="Nash W.E."/>
            <person name="Suruliraj S."/>
            <person name="Warren W."/>
            <person name="Chinwalla A."/>
            <person name="Mardis E.R."/>
            <person name="Wilson R.K."/>
        </authorList>
    </citation>
    <scope>NUCLEOTIDE SEQUENCE [LARGE SCALE GENOMIC DNA]</scope>
    <source>
        <strain evidence="12">OS1</strain>
    </source>
</reference>
<dbReference type="eggNOG" id="COG1757">
    <property type="taxonomic scope" value="Bacteria"/>
</dbReference>
<dbReference type="InterPro" id="IPR052180">
    <property type="entry name" value="NhaC_Na-H+_Antiporter"/>
</dbReference>
<dbReference type="GO" id="GO:0015297">
    <property type="term" value="F:antiporter activity"/>
    <property type="evidence" value="ECO:0007669"/>
    <property type="project" value="UniProtKB-KW"/>
</dbReference>
<feature type="transmembrane region" description="Helical" evidence="9">
    <location>
        <begin position="12"/>
        <end position="32"/>
    </location>
</feature>
<feature type="transmembrane region" description="Helical" evidence="9">
    <location>
        <begin position="198"/>
        <end position="216"/>
    </location>
</feature>
<keyword evidence="6 9" id="KW-1133">Transmembrane helix</keyword>
<dbReference type="GO" id="GO:0005886">
    <property type="term" value="C:plasma membrane"/>
    <property type="evidence" value="ECO:0007669"/>
    <property type="project" value="UniProtKB-SubCell"/>
</dbReference>
<dbReference type="InterPro" id="IPR004770">
    <property type="entry name" value="Na/H_antiport_NhaC"/>
</dbReference>
<dbReference type="RefSeq" id="WP_009200506.1">
    <property type="nucleotide sequence ID" value="NZ_ACJX03000001.1"/>
</dbReference>
<feature type="transmembrane region" description="Helical" evidence="9">
    <location>
        <begin position="260"/>
        <end position="277"/>
    </location>
</feature>
<comment type="caution">
    <text evidence="11">The sequence shown here is derived from an EMBL/GenBank/DDBJ whole genome shotgun (WGS) entry which is preliminary data.</text>
</comment>
<dbReference type="Proteomes" id="UP000005273">
    <property type="component" value="Unassembled WGS sequence"/>
</dbReference>
<feature type="transmembrane region" description="Helical" evidence="9">
    <location>
        <begin position="236"/>
        <end position="255"/>
    </location>
</feature>
<dbReference type="STRING" id="592015.HMPREF1705_03851"/>
<evidence type="ECO:0000256" key="4">
    <source>
        <dbReference type="ARBA" id="ARBA00022475"/>
    </source>
</evidence>
<evidence type="ECO:0000256" key="5">
    <source>
        <dbReference type="ARBA" id="ARBA00022692"/>
    </source>
</evidence>
<evidence type="ECO:0000256" key="8">
    <source>
        <dbReference type="ARBA" id="ARBA00038435"/>
    </source>
</evidence>
<accession>A0A0T5X8B7</accession>
<dbReference type="InterPro" id="IPR018461">
    <property type="entry name" value="Na/H_Antiport_NhaC-like_C"/>
</dbReference>
<protein>
    <submittedName>
        <fullName evidence="11">Na+/H+ antiporter NhaC</fullName>
    </submittedName>
</protein>
<keyword evidence="5 9" id="KW-0812">Transmembrane</keyword>
<comment type="subcellular location">
    <subcellularLocation>
        <location evidence="1">Cell membrane</location>
        <topology evidence="1">Multi-pass membrane protein</topology>
    </subcellularLocation>
</comment>
<feature type="transmembrane region" description="Helical" evidence="9">
    <location>
        <begin position="38"/>
        <end position="56"/>
    </location>
</feature>
<feature type="transmembrane region" description="Helical" evidence="9">
    <location>
        <begin position="110"/>
        <end position="133"/>
    </location>
</feature>
<dbReference type="PANTHER" id="PTHR33451">
    <property type="entry name" value="MALATE-2H(+)/NA(+)-LACTATE ANTIPORTER"/>
    <property type="match status" value="1"/>
</dbReference>
<dbReference type="NCBIfam" id="TIGR00931">
    <property type="entry name" value="antiport_nhaC"/>
    <property type="match status" value="1"/>
</dbReference>
<evidence type="ECO:0000256" key="9">
    <source>
        <dbReference type="SAM" id="Phobius"/>
    </source>
</evidence>
<keyword evidence="12" id="KW-1185">Reference proteome</keyword>
<dbReference type="OrthoDB" id="9762978at2"/>
<feature type="domain" description="Na+/H+ antiporter NhaC-like C-terminal" evidence="10">
    <location>
        <begin position="161"/>
        <end position="454"/>
    </location>
</feature>
<evidence type="ECO:0000256" key="6">
    <source>
        <dbReference type="ARBA" id="ARBA00022989"/>
    </source>
</evidence>
<evidence type="ECO:0000256" key="2">
    <source>
        <dbReference type="ARBA" id="ARBA00022448"/>
    </source>
</evidence>
<feature type="transmembrane region" description="Helical" evidence="9">
    <location>
        <begin position="305"/>
        <end position="327"/>
    </location>
</feature>
<gene>
    <name evidence="11" type="ORF">HMPREF1705_03851</name>
</gene>
<dbReference type="Pfam" id="PF03553">
    <property type="entry name" value="Na_H_antiporter"/>
    <property type="match status" value="1"/>
</dbReference>
<evidence type="ECO:0000259" key="10">
    <source>
        <dbReference type="Pfam" id="PF03553"/>
    </source>
</evidence>
<keyword evidence="7 9" id="KW-0472">Membrane</keyword>
<sequence length="475" mass="50539">METKGEPRPRIIDSLIAIGALVFVMAICLAVYHTDPHVPLLMGSLFASIIALKVGYKWKDIEMGMMQGITQALQAIVILAIIGVLIGVWIKAGVVPSMIYYGLMVISPKFFLVATLLICSIVSLATGTSWGTIGTMGIALMGIGAGLGIPPAQTGGAIISGAYFGDKISPLSDTTNLAPAMAGTDLFTHIKHTLKVSAVSYPLAILIFLFLGMKYSSTNVDLSQIKSIQDALALQFNINPLLLLPPIIVIICIALKAPAIPGITIGIIAGAIAAAIFQDVNFGDIVNAGYSGYESISGNEMIDELLTAGGLTGMMYSISLTIIAMMFGGIMERTKQLEVLVDALLTKVKTTGNLVAATAGTCIASNMLLPEQYISIVLPGRMYANAYQKMGLHPKNLSRALECSGTVTSSLVQWNTCGAFIKGTLGISPFMYGPYAFFNILTVLTLIIFGYFNITMTKLDEEPETVLRLVQMAEE</sequence>
<dbReference type="EMBL" id="ACJX03000001">
    <property type="protein sequence ID" value="KRT34617.1"/>
    <property type="molecule type" value="Genomic_DNA"/>
</dbReference>
<feature type="transmembrane region" description="Helical" evidence="9">
    <location>
        <begin position="68"/>
        <end position="90"/>
    </location>
</feature>